<dbReference type="Proteomes" id="UP001597508">
    <property type="component" value="Unassembled WGS sequence"/>
</dbReference>
<keyword evidence="2" id="KW-1185">Reference proteome</keyword>
<organism evidence="1 2">
    <name type="scientific">Pseudotenacibaculum haliotis</name>
    <dbReference type="NCBI Taxonomy" id="1862138"/>
    <lineage>
        <taxon>Bacteria</taxon>
        <taxon>Pseudomonadati</taxon>
        <taxon>Bacteroidota</taxon>
        <taxon>Flavobacteriia</taxon>
        <taxon>Flavobacteriales</taxon>
        <taxon>Flavobacteriaceae</taxon>
        <taxon>Pseudotenacibaculum</taxon>
    </lineage>
</organism>
<name>A0ABW5LNM8_9FLAO</name>
<dbReference type="RefSeq" id="WP_379665145.1">
    <property type="nucleotide sequence ID" value="NZ_JBHULH010000001.1"/>
</dbReference>
<dbReference type="EMBL" id="JBHULH010000001">
    <property type="protein sequence ID" value="MFD2566438.1"/>
    <property type="molecule type" value="Genomic_DNA"/>
</dbReference>
<sequence length="65" mass="7008">MKKSILSIGKALNKAEQKQVNGGRLKPSPCCNPTLSCCVPNPNYNGQNCQFIPGDPNAFPVPYCI</sequence>
<accession>A0ABW5LNM8</accession>
<comment type="caution">
    <text evidence="1">The sequence shown here is derived from an EMBL/GenBank/DDBJ whole genome shotgun (WGS) entry which is preliminary data.</text>
</comment>
<gene>
    <name evidence="1" type="ORF">ACFSRZ_03585</name>
</gene>
<proteinExistence type="predicted"/>
<evidence type="ECO:0000313" key="2">
    <source>
        <dbReference type="Proteomes" id="UP001597508"/>
    </source>
</evidence>
<evidence type="ECO:0000313" key="1">
    <source>
        <dbReference type="EMBL" id="MFD2566438.1"/>
    </source>
</evidence>
<protein>
    <recommendedName>
        <fullName evidence="3">Bacteriocin</fullName>
    </recommendedName>
</protein>
<evidence type="ECO:0008006" key="3">
    <source>
        <dbReference type="Google" id="ProtNLM"/>
    </source>
</evidence>
<reference evidence="2" key="1">
    <citation type="journal article" date="2019" name="Int. J. Syst. Evol. Microbiol.">
        <title>The Global Catalogue of Microorganisms (GCM) 10K type strain sequencing project: providing services to taxonomists for standard genome sequencing and annotation.</title>
        <authorList>
            <consortium name="The Broad Institute Genomics Platform"/>
            <consortium name="The Broad Institute Genome Sequencing Center for Infectious Disease"/>
            <person name="Wu L."/>
            <person name="Ma J."/>
        </authorList>
    </citation>
    <scope>NUCLEOTIDE SEQUENCE [LARGE SCALE GENOMIC DNA]</scope>
    <source>
        <strain evidence="2">KCTC 52127</strain>
    </source>
</reference>